<evidence type="ECO:0000313" key="7">
    <source>
        <dbReference type="EMBL" id="KAF2888985.1"/>
    </source>
</evidence>
<dbReference type="InterPro" id="IPR018114">
    <property type="entry name" value="TRYPSIN_HIS"/>
</dbReference>
<dbReference type="InterPro" id="IPR043504">
    <property type="entry name" value="Peptidase_S1_PA_chymotrypsin"/>
</dbReference>
<dbReference type="GO" id="GO:0004252">
    <property type="term" value="F:serine-type endopeptidase activity"/>
    <property type="evidence" value="ECO:0007669"/>
    <property type="project" value="InterPro"/>
</dbReference>
<dbReference type="EMBL" id="VTPC01072091">
    <property type="protein sequence ID" value="KAF2888985.1"/>
    <property type="molecule type" value="Genomic_DNA"/>
</dbReference>
<dbReference type="PANTHER" id="PTHR24276:SF91">
    <property type="entry name" value="AT26814P-RELATED"/>
    <property type="match status" value="1"/>
</dbReference>
<dbReference type="GO" id="GO:0006508">
    <property type="term" value="P:proteolysis"/>
    <property type="evidence" value="ECO:0007669"/>
    <property type="project" value="UniProtKB-KW"/>
</dbReference>
<dbReference type="InterPro" id="IPR001254">
    <property type="entry name" value="Trypsin_dom"/>
</dbReference>
<evidence type="ECO:0000256" key="1">
    <source>
        <dbReference type="ARBA" id="ARBA00022670"/>
    </source>
</evidence>
<keyword evidence="2" id="KW-0378">Hydrolase</keyword>
<evidence type="ECO:0000256" key="3">
    <source>
        <dbReference type="ARBA" id="ARBA00022825"/>
    </source>
</evidence>
<dbReference type="InterPro" id="IPR050430">
    <property type="entry name" value="Peptidase_S1"/>
</dbReference>
<protein>
    <recommendedName>
        <fullName evidence="6">Peptidase S1 domain-containing protein</fullName>
    </recommendedName>
</protein>
<evidence type="ECO:0000256" key="4">
    <source>
        <dbReference type="ARBA" id="ARBA00023157"/>
    </source>
</evidence>
<organism evidence="7 8">
    <name type="scientific">Ignelater luminosus</name>
    <name type="common">Cucubano</name>
    <name type="synonym">Pyrophorus luminosus</name>
    <dbReference type="NCBI Taxonomy" id="2038154"/>
    <lineage>
        <taxon>Eukaryota</taxon>
        <taxon>Metazoa</taxon>
        <taxon>Ecdysozoa</taxon>
        <taxon>Arthropoda</taxon>
        <taxon>Hexapoda</taxon>
        <taxon>Insecta</taxon>
        <taxon>Pterygota</taxon>
        <taxon>Neoptera</taxon>
        <taxon>Endopterygota</taxon>
        <taxon>Coleoptera</taxon>
        <taxon>Polyphaga</taxon>
        <taxon>Elateriformia</taxon>
        <taxon>Elateroidea</taxon>
        <taxon>Elateridae</taxon>
        <taxon>Agrypninae</taxon>
        <taxon>Pyrophorini</taxon>
        <taxon>Ignelater</taxon>
    </lineage>
</organism>
<evidence type="ECO:0000259" key="6">
    <source>
        <dbReference type="Pfam" id="PF00089"/>
    </source>
</evidence>
<dbReference type="Pfam" id="PF00089">
    <property type="entry name" value="Trypsin"/>
    <property type="match status" value="1"/>
</dbReference>
<evidence type="ECO:0000256" key="5">
    <source>
        <dbReference type="SAM" id="SignalP"/>
    </source>
</evidence>
<keyword evidence="8" id="KW-1185">Reference proteome</keyword>
<dbReference type="PANTHER" id="PTHR24276">
    <property type="entry name" value="POLYSERASE-RELATED"/>
    <property type="match status" value="1"/>
</dbReference>
<gene>
    <name evidence="7" type="ORF">ILUMI_17188</name>
</gene>
<keyword evidence="5" id="KW-0732">Signal</keyword>
<dbReference type="SUPFAM" id="SSF50494">
    <property type="entry name" value="Trypsin-like serine proteases"/>
    <property type="match status" value="1"/>
</dbReference>
<comment type="caution">
    <text evidence="7">The sequence shown here is derived from an EMBL/GenBank/DDBJ whole genome shotgun (WGS) entry which is preliminary data.</text>
</comment>
<name>A0A8K0CSU8_IGNLU</name>
<proteinExistence type="predicted"/>
<dbReference type="AlphaFoldDB" id="A0A8K0CSU8"/>
<keyword evidence="1" id="KW-0645">Protease</keyword>
<dbReference type="OrthoDB" id="531708at2759"/>
<feature type="non-terminal residue" evidence="7">
    <location>
        <position position="72"/>
    </location>
</feature>
<evidence type="ECO:0000313" key="8">
    <source>
        <dbReference type="Proteomes" id="UP000801492"/>
    </source>
</evidence>
<evidence type="ECO:0000256" key="2">
    <source>
        <dbReference type="ARBA" id="ARBA00022801"/>
    </source>
</evidence>
<sequence>MFRLVFTVALIAMTYGSQVAQREGRIVGGKDAEIEDHPYHLSFEFFDDHLCGASLIRPNVAVTAAHCTQKLG</sequence>
<dbReference type="PROSITE" id="PS00134">
    <property type="entry name" value="TRYPSIN_HIS"/>
    <property type="match status" value="1"/>
</dbReference>
<dbReference type="Proteomes" id="UP000801492">
    <property type="component" value="Unassembled WGS sequence"/>
</dbReference>
<dbReference type="Gene3D" id="2.40.10.10">
    <property type="entry name" value="Trypsin-like serine proteases"/>
    <property type="match status" value="1"/>
</dbReference>
<feature type="domain" description="Peptidase S1" evidence="6">
    <location>
        <begin position="26"/>
        <end position="69"/>
    </location>
</feature>
<reference evidence="7" key="1">
    <citation type="submission" date="2019-08" db="EMBL/GenBank/DDBJ databases">
        <title>The genome of the North American firefly Photinus pyralis.</title>
        <authorList>
            <consortium name="Photinus pyralis genome working group"/>
            <person name="Fallon T.R."/>
            <person name="Sander Lower S.E."/>
            <person name="Weng J.-K."/>
        </authorList>
    </citation>
    <scope>NUCLEOTIDE SEQUENCE</scope>
    <source>
        <strain evidence="7">TRF0915ILg1</strain>
        <tissue evidence="7">Whole body</tissue>
    </source>
</reference>
<keyword evidence="3" id="KW-0720">Serine protease</keyword>
<feature type="chain" id="PRO_5035427985" description="Peptidase S1 domain-containing protein" evidence="5">
    <location>
        <begin position="17"/>
        <end position="72"/>
    </location>
</feature>
<dbReference type="InterPro" id="IPR009003">
    <property type="entry name" value="Peptidase_S1_PA"/>
</dbReference>
<feature type="signal peptide" evidence="5">
    <location>
        <begin position="1"/>
        <end position="16"/>
    </location>
</feature>
<accession>A0A8K0CSU8</accession>
<keyword evidence="4" id="KW-1015">Disulfide bond</keyword>